<dbReference type="EMBL" id="BARS01017153">
    <property type="protein sequence ID" value="GAF94805.1"/>
    <property type="molecule type" value="Genomic_DNA"/>
</dbReference>
<proteinExistence type="predicted"/>
<evidence type="ECO:0000313" key="2">
    <source>
        <dbReference type="EMBL" id="GAF94805.1"/>
    </source>
</evidence>
<name>X0V2D6_9ZZZZ</name>
<feature type="region of interest" description="Disordered" evidence="1">
    <location>
        <begin position="46"/>
        <end position="87"/>
    </location>
</feature>
<comment type="caution">
    <text evidence="2">The sequence shown here is derived from an EMBL/GenBank/DDBJ whole genome shotgun (WGS) entry which is preliminary data.</text>
</comment>
<organism evidence="2">
    <name type="scientific">marine sediment metagenome</name>
    <dbReference type="NCBI Taxonomy" id="412755"/>
    <lineage>
        <taxon>unclassified sequences</taxon>
        <taxon>metagenomes</taxon>
        <taxon>ecological metagenomes</taxon>
    </lineage>
</organism>
<dbReference type="AlphaFoldDB" id="X0V2D6"/>
<sequence>MRGLYRFAALLAAVALLFPRFGFAEQPPGMVPASVGAPNTVAWTSRAPDIPRMPTSPRAMIPKTGPRGEAPGDLKVERPGSSEIKKDGGADIKALVDEGAFLL</sequence>
<evidence type="ECO:0000256" key="1">
    <source>
        <dbReference type="SAM" id="MobiDB-lite"/>
    </source>
</evidence>
<reference evidence="2" key="1">
    <citation type="journal article" date="2014" name="Front. Microbiol.">
        <title>High frequency of phylogenetically diverse reductive dehalogenase-homologous genes in deep subseafloor sedimentary metagenomes.</title>
        <authorList>
            <person name="Kawai M."/>
            <person name="Futagami T."/>
            <person name="Toyoda A."/>
            <person name="Takaki Y."/>
            <person name="Nishi S."/>
            <person name="Hori S."/>
            <person name="Arai W."/>
            <person name="Tsubouchi T."/>
            <person name="Morono Y."/>
            <person name="Uchiyama I."/>
            <person name="Ito T."/>
            <person name="Fujiyama A."/>
            <person name="Inagaki F."/>
            <person name="Takami H."/>
        </authorList>
    </citation>
    <scope>NUCLEOTIDE SEQUENCE</scope>
    <source>
        <strain evidence="2">Expedition CK06-06</strain>
    </source>
</reference>
<accession>X0V2D6</accession>
<gene>
    <name evidence="2" type="ORF">S01H1_28097</name>
</gene>
<feature type="compositionally biased region" description="Basic and acidic residues" evidence="1">
    <location>
        <begin position="70"/>
        <end position="87"/>
    </location>
</feature>
<protein>
    <submittedName>
        <fullName evidence="2">Uncharacterized protein</fullName>
    </submittedName>
</protein>
<feature type="non-terminal residue" evidence="2">
    <location>
        <position position="103"/>
    </location>
</feature>